<dbReference type="AlphaFoldDB" id="A0A9D1ICF0"/>
<name>A0A9D1ICF0_9FIRM</name>
<dbReference type="EMBL" id="DVMU01000208">
    <property type="protein sequence ID" value="HIU34850.1"/>
    <property type="molecule type" value="Genomic_DNA"/>
</dbReference>
<feature type="domain" description="VanZ-like" evidence="2">
    <location>
        <begin position="10"/>
        <end position="145"/>
    </location>
</feature>
<dbReference type="InterPro" id="IPR006976">
    <property type="entry name" value="VanZ-like"/>
</dbReference>
<keyword evidence="1" id="KW-1133">Transmembrane helix</keyword>
<evidence type="ECO:0000256" key="1">
    <source>
        <dbReference type="SAM" id="Phobius"/>
    </source>
</evidence>
<feature type="transmembrane region" description="Helical" evidence="1">
    <location>
        <begin position="129"/>
        <end position="147"/>
    </location>
</feature>
<evidence type="ECO:0000259" key="2">
    <source>
        <dbReference type="Pfam" id="PF04892"/>
    </source>
</evidence>
<proteinExistence type="predicted"/>
<feature type="transmembrane region" description="Helical" evidence="1">
    <location>
        <begin position="7"/>
        <end position="25"/>
    </location>
</feature>
<comment type="caution">
    <text evidence="3">The sequence shown here is derived from an EMBL/GenBank/DDBJ whole genome shotgun (WGS) entry which is preliminary data.</text>
</comment>
<dbReference type="PANTHER" id="PTHR28008:SF1">
    <property type="entry name" value="DOMAIN PROTEIN, PUTATIVE (AFU_ORTHOLOGUE AFUA_3G10980)-RELATED"/>
    <property type="match status" value="1"/>
</dbReference>
<dbReference type="Proteomes" id="UP000824072">
    <property type="component" value="Unassembled WGS sequence"/>
</dbReference>
<reference evidence="3" key="2">
    <citation type="journal article" date="2021" name="PeerJ">
        <title>Extensive microbial diversity within the chicken gut microbiome revealed by metagenomics and culture.</title>
        <authorList>
            <person name="Gilroy R."/>
            <person name="Ravi A."/>
            <person name="Getino M."/>
            <person name="Pursley I."/>
            <person name="Horton D.L."/>
            <person name="Alikhan N.F."/>
            <person name="Baker D."/>
            <person name="Gharbi K."/>
            <person name="Hall N."/>
            <person name="Watson M."/>
            <person name="Adriaenssens E.M."/>
            <person name="Foster-Nyarko E."/>
            <person name="Jarju S."/>
            <person name="Secka A."/>
            <person name="Antonio M."/>
            <person name="Oren A."/>
            <person name="Chaudhuri R.R."/>
            <person name="La Ragione R."/>
            <person name="Hildebrand F."/>
            <person name="Pallen M.J."/>
        </authorList>
    </citation>
    <scope>NUCLEOTIDE SEQUENCE</scope>
    <source>
        <strain evidence="3">ChiHcec3-11533</strain>
    </source>
</reference>
<gene>
    <name evidence="3" type="ORF">IAB02_09820</name>
</gene>
<sequence>MHCFRRILLIFLTIALVGMIAYFSSDTGSKSEGKSREVAVFFLRIWNKEFDALSSAEREALIQKAQLPVRKAAHATEFFALGSVMALLFAELRRKRPWMWAGGLAVAAAALDETHQLFVSGRSASIRDVGIDIAGAWAGVALISWALRKCEQRKNR</sequence>
<dbReference type="NCBIfam" id="NF037970">
    <property type="entry name" value="vanZ_1"/>
    <property type="match status" value="1"/>
</dbReference>
<dbReference type="PANTHER" id="PTHR28008">
    <property type="entry name" value="DOMAIN PROTEIN, PUTATIVE (AFU_ORTHOLOGUE AFUA_3G10980)-RELATED"/>
    <property type="match status" value="1"/>
</dbReference>
<protein>
    <submittedName>
        <fullName evidence="3">VanZ family protein</fullName>
    </submittedName>
</protein>
<accession>A0A9D1ICF0</accession>
<keyword evidence="1" id="KW-0472">Membrane</keyword>
<feature type="transmembrane region" description="Helical" evidence="1">
    <location>
        <begin position="97"/>
        <end position="117"/>
    </location>
</feature>
<organism evidence="3 4">
    <name type="scientific">Candidatus Pullichristensenella excrementigallinarum</name>
    <dbReference type="NCBI Taxonomy" id="2840907"/>
    <lineage>
        <taxon>Bacteria</taxon>
        <taxon>Bacillati</taxon>
        <taxon>Bacillota</taxon>
        <taxon>Clostridia</taxon>
        <taxon>Candidatus Pullichristensenella</taxon>
    </lineage>
</organism>
<evidence type="ECO:0000313" key="3">
    <source>
        <dbReference type="EMBL" id="HIU34850.1"/>
    </source>
</evidence>
<keyword evidence="1" id="KW-0812">Transmembrane</keyword>
<evidence type="ECO:0000313" key="4">
    <source>
        <dbReference type="Proteomes" id="UP000824072"/>
    </source>
</evidence>
<dbReference type="Pfam" id="PF04892">
    <property type="entry name" value="VanZ"/>
    <property type="match status" value="1"/>
</dbReference>
<feature type="transmembrane region" description="Helical" evidence="1">
    <location>
        <begin position="72"/>
        <end position="90"/>
    </location>
</feature>
<reference evidence="3" key="1">
    <citation type="submission" date="2020-10" db="EMBL/GenBank/DDBJ databases">
        <authorList>
            <person name="Gilroy R."/>
        </authorList>
    </citation>
    <scope>NUCLEOTIDE SEQUENCE</scope>
    <source>
        <strain evidence="3">ChiHcec3-11533</strain>
    </source>
</reference>